<name>A0A6N1ABY0_9PROT</name>
<dbReference type="RefSeq" id="WP_149200459.1">
    <property type="nucleotide sequence ID" value="NZ_BSOV01000111.1"/>
</dbReference>
<proteinExistence type="predicted"/>
<reference evidence="1 2" key="1">
    <citation type="submission" date="2020-06" db="EMBL/GenBank/DDBJ databases">
        <title>Complete genome of Azosprillum oryzae KACC14407.</title>
        <authorList>
            <person name="Kim M."/>
            <person name="Park Y.-J."/>
            <person name="Shin J.-H."/>
        </authorList>
    </citation>
    <scope>NUCLEOTIDE SEQUENCE [LARGE SCALE GENOMIC DNA]</scope>
    <source>
        <strain evidence="1 2">KACC 14407</strain>
        <plasmid evidence="1 2">unnamed1</plasmid>
    </source>
</reference>
<dbReference type="OrthoDB" id="9814791at2"/>
<evidence type="ECO:0000313" key="1">
    <source>
        <dbReference type="EMBL" id="QKS48970.1"/>
    </source>
</evidence>
<dbReference type="EMBL" id="CP054615">
    <property type="protein sequence ID" value="QKS48970.1"/>
    <property type="molecule type" value="Genomic_DNA"/>
</dbReference>
<dbReference type="AlphaFoldDB" id="A0A6N1ABY0"/>
<accession>A0A6N1ABY0</accession>
<evidence type="ECO:0000313" key="2">
    <source>
        <dbReference type="Proteomes" id="UP000509702"/>
    </source>
</evidence>
<keyword evidence="2" id="KW-1185">Reference proteome</keyword>
<dbReference type="KEGG" id="aoz:HUE56_00185"/>
<protein>
    <submittedName>
        <fullName evidence="1">DUF1579 domain-containing protein</fullName>
    </submittedName>
</protein>
<gene>
    <name evidence="1" type="ORF">HUE56_00185</name>
</gene>
<dbReference type="Proteomes" id="UP000509702">
    <property type="component" value="Plasmid unnamed1"/>
</dbReference>
<keyword evidence="1" id="KW-0614">Plasmid</keyword>
<geneLocation type="plasmid" evidence="1 2">
    <name>unnamed1</name>
</geneLocation>
<sequence>MSDHDEMARAFDFEIGSWHVSHRRLRERLAGCQEWDSFTGTADMRPVLGGNGNIEDNFLNLPQGAYRAIAIRSYDPRRGLWAIWWLSTADPLSIETPVMGRFEGEVGTFYADDCFKGRPVKTRFLWLDTHTASPRWEQAMSADGGESWETNWTMDFKRAEAGAGAGEFVVASGTGAA</sequence>
<organism evidence="1 2">
    <name type="scientific">Azospirillum oryzae</name>
    <dbReference type="NCBI Taxonomy" id="286727"/>
    <lineage>
        <taxon>Bacteria</taxon>
        <taxon>Pseudomonadati</taxon>
        <taxon>Pseudomonadota</taxon>
        <taxon>Alphaproteobacteria</taxon>
        <taxon>Rhodospirillales</taxon>
        <taxon>Azospirillaceae</taxon>
        <taxon>Azospirillum</taxon>
    </lineage>
</organism>